<proteinExistence type="predicted"/>
<reference evidence="2" key="1">
    <citation type="submission" date="2016-09" db="EMBL/GenBank/DDBJ databases">
        <authorList>
            <person name="Varghese N."/>
            <person name="Submissions S."/>
        </authorList>
    </citation>
    <scope>NUCLEOTIDE SEQUENCE [LARGE SCALE GENOMIC DNA]</scope>
    <source>
        <strain evidence="2">25nlg</strain>
    </source>
</reference>
<evidence type="ECO:0000313" key="1">
    <source>
        <dbReference type="EMBL" id="SDB87277.1"/>
    </source>
</evidence>
<dbReference type="Proteomes" id="UP000242662">
    <property type="component" value="Unassembled WGS sequence"/>
</dbReference>
<protein>
    <submittedName>
        <fullName evidence="1">Uncharacterized protein</fullName>
    </submittedName>
</protein>
<evidence type="ECO:0000313" key="2">
    <source>
        <dbReference type="Proteomes" id="UP000242662"/>
    </source>
</evidence>
<name>A0A1G6GYZ4_9BACI</name>
<dbReference type="EMBL" id="FMYM01000002">
    <property type="protein sequence ID" value="SDB87277.1"/>
    <property type="molecule type" value="Genomic_DNA"/>
</dbReference>
<keyword evidence="2" id="KW-1185">Reference proteome</keyword>
<gene>
    <name evidence="1" type="ORF">SAMN05421737_102178</name>
</gene>
<organism evidence="1 2">
    <name type="scientific">Shouchella lonarensis</name>
    <dbReference type="NCBI Taxonomy" id="1464122"/>
    <lineage>
        <taxon>Bacteria</taxon>
        <taxon>Bacillati</taxon>
        <taxon>Bacillota</taxon>
        <taxon>Bacilli</taxon>
        <taxon>Bacillales</taxon>
        <taxon>Bacillaceae</taxon>
        <taxon>Shouchella</taxon>
    </lineage>
</organism>
<sequence length="193" mass="23115">MRKNRDESQPLQRVIGRFMGGWVMETVHTKVFTQSLFDQYLYYIEQHCCTLYEILSRSTSAKAQKSRSTQLDVEKDIYESLFLFQWILYHLEQLKLSEEMIQNTTCNVEGEETIRMKQNIVRILTEIKQCVGHRGSNRILKKVQLCIHYILCQEVLYVERREYTKRMNTYNHVKTAWLNRGMLNPYSYHEAKG</sequence>
<dbReference type="AlphaFoldDB" id="A0A1G6GYZ4"/>
<accession>A0A1G6GYZ4</accession>